<sequence>MVIALQVFPSAAFVNPAGTASRRFAGRQVRVLPAGVRIEVNEMAGSAQPDLQIVFERIAG</sequence>
<dbReference type="RefSeq" id="WP_036440390.1">
    <property type="nucleotide sequence ID" value="NZ_JACKVC010000016.1"/>
</dbReference>
<dbReference type="EMBL" id="JACKVC010000016">
    <property type="protein sequence ID" value="MCV7389322.1"/>
    <property type="molecule type" value="Genomic_DNA"/>
</dbReference>
<dbReference type="Proteomes" id="UP001141659">
    <property type="component" value="Unassembled WGS sequence"/>
</dbReference>
<gene>
    <name evidence="1" type="ORF">H5P34_14795</name>
</gene>
<proteinExistence type="predicted"/>
<reference evidence="1" key="2">
    <citation type="journal article" date="2022" name="BMC Genomics">
        <title>Comparative genome analysis of mycobacteria focusing on tRNA and non-coding RNA.</title>
        <authorList>
            <person name="Behra P.R.K."/>
            <person name="Pettersson B.M.F."/>
            <person name="Ramesh M."/>
            <person name="Das S."/>
            <person name="Dasgupta S."/>
            <person name="Kirsebom L.A."/>
        </authorList>
    </citation>
    <scope>NUCLEOTIDE SEQUENCE</scope>
    <source>
        <strain evidence="1">DSM 44242</strain>
    </source>
</reference>
<comment type="caution">
    <text evidence="1">The sequence shown here is derived from an EMBL/GenBank/DDBJ whole genome shotgun (WGS) entry which is preliminary data.</text>
</comment>
<evidence type="ECO:0000313" key="2">
    <source>
        <dbReference type="Proteomes" id="UP001141659"/>
    </source>
</evidence>
<reference evidence="1" key="1">
    <citation type="submission" date="2020-07" db="EMBL/GenBank/DDBJ databases">
        <authorList>
            <person name="Pettersson B.M.F."/>
            <person name="Behra P.R.K."/>
            <person name="Ramesh M."/>
            <person name="Das S."/>
            <person name="Dasgupta S."/>
            <person name="Kirsebom L.A."/>
        </authorList>
    </citation>
    <scope>NUCLEOTIDE SEQUENCE</scope>
    <source>
        <strain evidence="1">DSM 44242</strain>
    </source>
</reference>
<name>A0AAW5T3R2_9MYCO</name>
<accession>A0AAW5T3R2</accession>
<evidence type="ECO:0000313" key="1">
    <source>
        <dbReference type="EMBL" id="MCV7389322.1"/>
    </source>
</evidence>
<dbReference type="AlphaFoldDB" id="A0AAW5T3R2"/>
<protein>
    <submittedName>
        <fullName evidence="1">Uncharacterized protein</fullName>
    </submittedName>
</protein>
<organism evidence="1 2">
    <name type="scientific">Mycolicibacterium porcinum</name>
    <dbReference type="NCBI Taxonomy" id="39693"/>
    <lineage>
        <taxon>Bacteria</taxon>
        <taxon>Bacillati</taxon>
        <taxon>Actinomycetota</taxon>
        <taxon>Actinomycetes</taxon>
        <taxon>Mycobacteriales</taxon>
        <taxon>Mycobacteriaceae</taxon>
        <taxon>Mycolicibacterium</taxon>
    </lineage>
</organism>